<reference evidence="1 2" key="1">
    <citation type="journal article" date="2018" name="Plant J.">
        <title>Genome sequences of Chlorella sorokiniana UTEX 1602 and Micractinium conductrix SAG 241.80: implications to maltose excretion by a green alga.</title>
        <authorList>
            <person name="Arriola M.B."/>
            <person name="Velmurugan N."/>
            <person name="Zhang Y."/>
            <person name="Plunkett M.H."/>
            <person name="Hondzo H."/>
            <person name="Barney B.M."/>
        </authorList>
    </citation>
    <scope>NUCLEOTIDE SEQUENCE [LARGE SCALE GENOMIC DNA]</scope>
    <source>
        <strain evidence="2">UTEX 1602</strain>
    </source>
</reference>
<name>A0A2P6TUY7_CHLSO</name>
<protein>
    <submittedName>
        <fullName evidence="1">Uncharacterized protein</fullName>
    </submittedName>
</protein>
<dbReference type="AlphaFoldDB" id="A0A2P6TUY7"/>
<accession>A0A2P6TUY7</accession>
<dbReference type="OrthoDB" id="10686444at2759"/>
<proteinExistence type="predicted"/>
<organism evidence="1 2">
    <name type="scientific">Chlorella sorokiniana</name>
    <name type="common">Freshwater green alga</name>
    <dbReference type="NCBI Taxonomy" id="3076"/>
    <lineage>
        <taxon>Eukaryota</taxon>
        <taxon>Viridiplantae</taxon>
        <taxon>Chlorophyta</taxon>
        <taxon>core chlorophytes</taxon>
        <taxon>Trebouxiophyceae</taxon>
        <taxon>Chlorellales</taxon>
        <taxon>Chlorellaceae</taxon>
        <taxon>Chlorella clade</taxon>
        <taxon>Chlorella</taxon>
    </lineage>
</organism>
<comment type="caution">
    <text evidence="1">The sequence shown here is derived from an EMBL/GenBank/DDBJ whole genome shotgun (WGS) entry which is preliminary data.</text>
</comment>
<keyword evidence="2" id="KW-1185">Reference proteome</keyword>
<evidence type="ECO:0000313" key="1">
    <source>
        <dbReference type="EMBL" id="PRW57883.1"/>
    </source>
</evidence>
<dbReference type="EMBL" id="LHPG02000006">
    <property type="protein sequence ID" value="PRW57883.1"/>
    <property type="molecule type" value="Genomic_DNA"/>
</dbReference>
<evidence type="ECO:0000313" key="2">
    <source>
        <dbReference type="Proteomes" id="UP000239899"/>
    </source>
</evidence>
<sequence>MAGAVAPSLQHRLLAAQVGGHGSLQSALEAALDACAIPAGGATADLRRLLLGHANTAAVLAVAANASGHPCAPSILLARLLSSSLVSAGELLGAADPAELALAVTVLHAAVAGALPAPAAAAAKEAFVTLIKVLATSSSATEQQQRAAECMMAHLRRAWLASDAMARRAMGGDGVLLLAAAVDAVDAEVFPRHLAHRWVATELGHVLRSPDAEQHEYAGPGSSWAAATAAFAAALPVEALLEQAQAAAWEGRLHPQRAAALLAAAAQQHPPAGRQVEQWAAAQASAALAQHAAAPLHALLLLQRELLLWRDGAAGSTAASAAQQQQQQQRQQQSAQQAYKLWFAATLVAPDQLPHLQFWVQQVLIPLVPEESGGCGWLQAQADVLAGLLRLAQQPGAAPVPQAAARAAEEYLEAAKQRLKAEQTAAAAAGGGQAAPGGPAAPLTNLQKGQTLVAAMLREYEDCGGELRSGTLNQMQAKASNVFARGEIHNMLLPALLAPTDDDVEVQRRVAFMQYLYQELGRRGDTQIRPQLKPEALALFHQRCLQAQLEGATLQQLVARAPQLLTTEGSDASGSISSHQVLDKLGRLRVMLALPLSGADAMARSAAVAAAHLSCLRHFRQHCLLPDTGANGSSGSSGAAALALRWQRAAADPAGSYDGEFVARLVFPACTAAVRLLQWLLLRLSVGSQLLPSNQPQGGGGAGWDKAGRAAKRQRSATGFAADVSADSEAVLGACSRALQSATVASLAAAAGGLPLADYLRLEALATSSSGGTSDLLPPGAAEAALRLCCTLYLQTGGSGGSSGSGSSSSELGVLIQPLVAAPAGVSGSAGGAYVEEGDVLTIPDSEEEDEPPAAGGTSSTASSSSLAEALGAAAAAAVADAAQQQAGAAAAAALSAAKVQQAVAALASGLALELLPLPLSGSGTFEAQQRRLAAVAEAVQWALSDAGLGTPPAQVQQQLAAALEGA</sequence>
<gene>
    <name evidence="1" type="ORF">C2E21_3421</name>
</gene>
<dbReference type="Proteomes" id="UP000239899">
    <property type="component" value="Unassembled WGS sequence"/>
</dbReference>